<organism evidence="1 2">
    <name type="scientific">Deinococcus sedimenti</name>
    <dbReference type="NCBI Taxonomy" id="1867090"/>
    <lineage>
        <taxon>Bacteria</taxon>
        <taxon>Thermotogati</taxon>
        <taxon>Deinococcota</taxon>
        <taxon>Deinococci</taxon>
        <taxon>Deinococcales</taxon>
        <taxon>Deinococcaceae</taxon>
        <taxon>Deinococcus</taxon>
    </lineage>
</organism>
<protein>
    <submittedName>
        <fullName evidence="1">Uncharacterized protein</fullName>
    </submittedName>
</protein>
<dbReference type="Proteomes" id="UP000644548">
    <property type="component" value="Unassembled WGS sequence"/>
</dbReference>
<name>A0ABQ2S294_9DEIO</name>
<evidence type="ECO:0000313" key="1">
    <source>
        <dbReference type="EMBL" id="GGR89569.1"/>
    </source>
</evidence>
<dbReference type="EMBL" id="BMQN01000002">
    <property type="protein sequence ID" value="GGR89569.1"/>
    <property type="molecule type" value="Genomic_DNA"/>
</dbReference>
<accession>A0ABQ2S294</accession>
<evidence type="ECO:0000313" key="2">
    <source>
        <dbReference type="Proteomes" id="UP000644548"/>
    </source>
</evidence>
<reference evidence="2" key="1">
    <citation type="journal article" date="2019" name="Int. J. Syst. Evol. Microbiol.">
        <title>The Global Catalogue of Microorganisms (GCM) 10K type strain sequencing project: providing services to taxonomists for standard genome sequencing and annotation.</title>
        <authorList>
            <consortium name="The Broad Institute Genomics Platform"/>
            <consortium name="The Broad Institute Genome Sequencing Center for Infectious Disease"/>
            <person name="Wu L."/>
            <person name="Ma J."/>
        </authorList>
    </citation>
    <scope>NUCLEOTIDE SEQUENCE [LARGE SCALE GENOMIC DNA]</scope>
    <source>
        <strain evidence="2">JCM 31405</strain>
    </source>
</reference>
<sequence>MLDAMTTQEGTSRQLAQVQEASLAQRRRVSEVRARQHVGAAGWAQTSALNIIIQTGREGLAATDALREVLHLTSTQLRELPISDEPGRQDHVDALRRILESGEAQFTAAQTLDALVTEALDDVTRTPVTDVSAGQLDRLSRRVRQQVETLNLIIQAARAQANTLEQLGELERVSTEFHGQVAQLHALSAENEAQVLGEAGEHLVHRLGELDNSPHQLDALSRIGEAVADQLGGTGDAPEDQAEALEDLARQMEQKAAELREP</sequence>
<gene>
    <name evidence="1" type="ORF">GCM10008960_15790</name>
</gene>
<proteinExistence type="predicted"/>
<keyword evidence="2" id="KW-1185">Reference proteome</keyword>
<comment type="caution">
    <text evidence="1">The sequence shown here is derived from an EMBL/GenBank/DDBJ whole genome shotgun (WGS) entry which is preliminary data.</text>
</comment>